<proteinExistence type="predicted"/>
<evidence type="ECO:0000256" key="1">
    <source>
        <dbReference type="SAM" id="Phobius"/>
    </source>
</evidence>
<keyword evidence="1" id="KW-0812">Transmembrane</keyword>
<evidence type="ECO:0000313" key="3">
    <source>
        <dbReference type="Proteomes" id="UP000009235"/>
    </source>
</evidence>
<reference evidence="2 3" key="1">
    <citation type="journal article" date="2011" name="J. Bacteriol.">
        <title>Complete genome sequence of Amycolicicoccus subflavus DQS3-9A1T, an actinomycete isolated from crude oil-polluted soil.</title>
        <authorList>
            <person name="Cai M."/>
            <person name="Chen W.M."/>
            <person name="Nie Y."/>
            <person name="Chi C.Q."/>
            <person name="Wang Y.N."/>
            <person name="Tang Y.Q."/>
            <person name="Li G.Y."/>
            <person name="Wu X.L."/>
        </authorList>
    </citation>
    <scope>NUCLEOTIDE SEQUENCE [LARGE SCALE GENOMIC DNA]</scope>
    <source>
        <strain evidence="3">DSM 45089 / DQS3-9A1</strain>
    </source>
</reference>
<dbReference type="eggNOG" id="ENOG502ZDBS">
    <property type="taxonomic scope" value="Bacteria"/>
</dbReference>
<dbReference type="RefSeq" id="WP_013806591.1">
    <property type="nucleotide sequence ID" value="NC_015564.1"/>
</dbReference>
<dbReference type="OrthoDB" id="3359627at2"/>
<feature type="transmembrane region" description="Helical" evidence="1">
    <location>
        <begin position="32"/>
        <end position="52"/>
    </location>
</feature>
<sequence>MQGDAAHPVSTRPGLVARSWRFVRKLSLGKKALLALGTLVGATIITVVGSLVTQAVSEWCSQRKPPIAYAVKPQLYPAMVLIPATDHDDMPTPPWEDPRHVSAWDNGDVTGWAEANGAHSPGHFVSITVHGVSDETVRLTDLRVNVVDASPAPAVVLYARPEHFPPGLEIAENRSIAFNLDTGQRIAPEVPDGLREARRVPAMFPYSVSISDPETFDVFVFTERCDCAYVFDLDWAARGRTGTMIIDDDGAPFRAVGMGGGIAGVCVEGATAVPGSPMPVVC</sequence>
<dbReference type="STRING" id="443218.AS9A_1793"/>
<keyword evidence="3" id="KW-1185">Reference proteome</keyword>
<evidence type="ECO:0000313" key="2">
    <source>
        <dbReference type="EMBL" id="AEF40242.1"/>
    </source>
</evidence>
<keyword evidence="1" id="KW-0472">Membrane</keyword>
<accession>F6ELJ2</accession>
<gene>
    <name evidence="2" type="ordered locus">AS9A_1793</name>
</gene>
<name>F6ELJ2_HOYSD</name>
<dbReference type="Proteomes" id="UP000009235">
    <property type="component" value="Chromosome"/>
</dbReference>
<dbReference type="KEGG" id="asd:AS9A_1793"/>
<dbReference type="AlphaFoldDB" id="F6ELJ2"/>
<dbReference type="EMBL" id="CP002786">
    <property type="protein sequence ID" value="AEF40242.1"/>
    <property type="molecule type" value="Genomic_DNA"/>
</dbReference>
<organism evidence="2 3">
    <name type="scientific">Hoyosella subflava (strain DSM 45089 / JCM 17490 / NBRC 109087 / DQS3-9A1)</name>
    <name type="common">Amycolicicoccus subflavus</name>
    <dbReference type="NCBI Taxonomy" id="443218"/>
    <lineage>
        <taxon>Bacteria</taxon>
        <taxon>Bacillati</taxon>
        <taxon>Actinomycetota</taxon>
        <taxon>Actinomycetes</taxon>
        <taxon>Mycobacteriales</taxon>
        <taxon>Hoyosellaceae</taxon>
        <taxon>Hoyosella</taxon>
    </lineage>
</organism>
<keyword evidence="1" id="KW-1133">Transmembrane helix</keyword>
<dbReference type="HOGENOM" id="CLU_985676_0_0_11"/>
<protein>
    <submittedName>
        <fullName evidence="2">Uncharacterized protein</fullName>
    </submittedName>
</protein>